<dbReference type="PANTHER" id="PTHR12655:SF0">
    <property type="entry name" value="ACYL-COENZYME A THIOESTERASE 9, MITOCHONDRIAL"/>
    <property type="match status" value="1"/>
</dbReference>
<evidence type="ECO:0000313" key="4">
    <source>
        <dbReference type="Proteomes" id="UP001370490"/>
    </source>
</evidence>
<comment type="caution">
    <text evidence="3">The sequence shown here is derived from an EMBL/GenBank/DDBJ whole genome shotgun (WGS) entry which is preliminary data.</text>
</comment>
<name>A0AAN8ZH79_9MAGN</name>
<dbReference type="EMBL" id="JBAMMX010000006">
    <property type="protein sequence ID" value="KAK6937921.1"/>
    <property type="molecule type" value="Genomic_DNA"/>
</dbReference>
<evidence type="ECO:0000256" key="1">
    <source>
        <dbReference type="ARBA" id="ARBA00010458"/>
    </source>
</evidence>
<protein>
    <submittedName>
        <fullName evidence="3">Uncharacterized protein</fullName>
    </submittedName>
</protein>
<evidence type="ECO:0000256" key="2">
    <source>
        <dbReference type="ARBA" id="ARBA00022801"/>
    </source>
</evidence>
<dbReference type="Proteomes" id="UP001370490">
    <property type="component" value="Unassembled WGS sequence"/>
</dbReference>
<keyword evidence="4" id="KW-1185">Reference proteome</keyword>
<gene>
    <name evidence="3" type="ORF">RJ641_031429</name>
</gene>
<dbReference type="InterPro" id="IPR029069">
    <property type="entry name" value="HotDog_dom_sf"/>
</dbReference>
<evidence type="ECO:0000313" key="3">
    <source>
        <dbReference type="EMBL" id="KAK6937921.1"/>
    </source>
</evidence>
<reference evidence="3 4" key="1">
    <citation type="submission" date="2023-12" db="EMBL/GenBank/DDBJ databases">
        <title>A high-quality genome assembly for Dillenia turbinata (Dilleniales).</title>
        <authorList>
            <person name="Chanderbali A."/>
        </authorList>
    </citation>
    <scope>NUCLEOTIDE SEQUENCE [LARGE SCALE GENOMIC DNA]</scope>
    <source>
        <strain evidence="3">LSX21</strain>
        <tissue evidence="3">Leaf</tissue>
    </source>
</reference>
<sequence>MDSIQSPTGAIPSPITNAPWEARLKIFERLLDPPVDAPPQSELLMKAPAQSRTSILYNFSTDYILREQYRDRWNGVKIGKLLEDLDALAGTISVKIVEELMRASILAASNLAESGIHLAWYPVCRYIVHCSVDESMIRPVSFVTASVNRMVLKKPISVDIDTKISGAVIWVGRSLIEIHWKSISPPPKVTWFCNLSWFVGHELVEQKLQNPNYKSESRKTRTAENSSATYTVVLTANFIFVAQDSDWEGCSGRRDRTGEIENGDVSRLKAMLAEGWIFCDMPALADRDSILLRDTRLENSLICQPWQRNIHGHIFGGFLMHRAFEPAFSTAGMMPSFLEVDHVDFLRPVLNTFNFTFSVCPEAAPNKNGFRIRNVVPAAEEEARRVPECMEAENYRLGMPY</sequence>
<dbReference type="Gene3D" id="3.10.129.10">
    <property type="entry name" value="Hotdog Thioesterase"/>
    <property type="match status" value="2"/>
</dbReference>
<dbReference type="AlphaFoldDB" id="A0AAN8ZH79"/>
<dbReference type="PANTHER" id="PTHR12655">
    <property type="entry name" value="ACYL-COA THIOESTERASE"/>
    <property type="match status" value="1"/>
</dbReference>
<keyword evidence="2" id="KW-0378">Hydrolase</keyword>
<comment type="similarity">
    <text evidence="1">Belongs to the acyl coenzyme A hydrolase family.</text>
</comment>
<organism evidence="3 4">
    <name type="scientific">Dillenia turbinata</name>
    <dbReference type="NCBI Taxonomy" id="194707"/>
    <lineage>
        <taxon>Eukaryota</taxon>
        <taxon>Viridiplantae</taxon>
        <taxon>Streptophyta</taxon>
        <taxon>Embryophyta</taxon>
        <taxon>Tracheophyta</taxon>
        <taxon>Spermatophyta</taxon>
        <taxon>Magnoliopsida</taxon>
        <taxon>eudicotyledons</taxon>
        <taxon>Gunneridae</taxon>
        <taxon>Pentapetalae</taxon>
        <taxon>Dilleniales</taxon>
        <taxon>Dilleniaceae</taxon>
        <taxon>Dillenia</taxon>
    </lineage>
</organism>
<accession>A0AAN8ZH79</accession>
<proteinExistence type="inferred from homology"/>
<dbReference type="GO" id="GO:0047617">
    <property type="term" value="F:fatty acyl-CoA hydrolase activity"/>
    <property type="evidence" value="ECO:0007669"/>
    <property type="project" value="TreeGrafter"/>
</dbReference>
<dbReference type="GO" id="GO:0006637">
    <property type="term" value="P:acyl-CoA metabolic process"/>
    <property type="evidence" value="ECO:0007669"/>
    <property type="project" value="TreeGrafter"/>
</dbReference>
<dbReference type="SUPFAM" id="SSF54637">
    <property type="entry name" value="Thioesterase/thiol ester dehydrase-isomerase"/>
    <property type="match status" value="2"/>
</dbReference>